<dbReference type="AlphaFoldDB" id="A0A1E4SSK3"/>
<evidence type="ECO:0000313" key="2">
    <source>
        <dbReference type="Proteomes" id="UP000094801"/>
    </source>
</evidence>
<feature type="non-terminal residue" evidence="1">
    <location>
        <position position="68"/>
    </location>
</feature>
<reference evidence="2" key="1">
    <citation type="submission" date="2016-04" db="EMBL/GenBank/DDBJ databases">
        <title>Comparative genomics of biotechnologically important yeasts.</title>
        <authorList>
            <consortium name="DOE Joint Genome Institute"/>
            <person name="Riley R."/>
            <person name="Haridas S."/>
            <person name="Wolfe K.H."/>
            <person name="Lopes M.R."/>
            <person name="Hittinger C.T."/>
            <person name="Goker M."/>
            <person name="Salamov A."/>
            <person name="Wisecaver J."/>
            <person name="Long T.M."/>
            <person name="Aerts A.L."/>
            <person name="Barry K."/>
            <person name="Choi C."/>
            <person name="Clum A."/>
            <person name="Coughlan A.Y."/>
            <person name="Deshpande S."/>
            <person name="Douglass A.P."/>
            <person name="Hanson S.J."/>
            <person name="Klenk H.-P."/>
            <person name="Labutti K."/>
            <person name="Lapidus A."/>
            <person name="Lindquist E."/>
            <person name="Lipzen A."/>
            <person name="Meier-Kolthoff J.P."/>
            <person name="Ohm R.A."/>
            <person name="Otillar R.P."/>
            <person name="Pangilinan J."/>
            <person name="Peng Y."/>
            <person name="Rokas A."/>
            <person name="Rosa C.A."/>
            <person name="Scheuner C."/>
            <person name="Sibirny A.A."/>
            <person name="Slot J.C."/>
            <person name="Stielow J.B."/>
            <person name="Sun H."/>
            <person name="Kurtzman C.P."/>
            <person name="Blackwell M."/>
            <person name="Grigoriev I.V."/>
            <person name="Jeffries T.W."/>
        </authorList>
    </citation>
    <scope>NUCLEOTIDE SEQUENCE [LARGE SCALE GENOMIC DNA]</scope>
    <source>
        <strain evidence="2">NRRL YB-2248</strain>
    </source>
</reference>
<gene>
    <name evidence="1" type="ORF">CANARDRAFT_180432</name>
</gene>
<protein>
    <submittedName>
        <fullName evidence="1">Uncharacterized protein</fullName>
    </submittedName>
</protein>
<accession>A0A1E4SSK3</accession>
<proteinExistence type="predicted"/>
<dbReference type="EMBL" id="KV453891">
    <property type="protein sequence ID" value="ODV82496.1"/>
    <property type="molecule type" value="Genomic_DNA"/>
</dbReference>
<name>A0A1E4SSK3_9ASCO</name>
<organism evidence="1 2">
    <name type="scientific">[Candida] arabinofermentans NRRL YB-2248</name>
    <dbReference type="NCBI Taxonomy" id="983967"/>
    <lineage>
        <taxon>Eukaryota</taxon>
        <taxon>Fungi</taxon>
        <taxon>Dikarya</taxon>
        <taxon>Ascomycota</taxon>
        <taxon>Saccharomycotina</taxon>
        <taxon>Pichiomycetes</taxon>
        <taxon>Pichiales</taxon>
        <taxon>Pichiaceae</taxon>
        <taxon>Ogataea</taxon>
        <taxon>Ogataea/Candida clade</taxon>
    </lineage>
</organism>
<sequence length="68" mass="7807">LNQTIFNDVRTLLNAGKVPDRFWPDAALFSCYLRNFIYKPSIKNSPAGFINFKPITTKNIHTFGEKCI</sequence>
<feature type="non-terminal residue" evidence="1">
    <location>
        <position position="1"/>
    </location>
</feature>
<dbReference type="Proteomes" id="UP000094801">
    <property type="component" value="Unassembled WGS sequence"/>
</dbReference>
<evidence type="ECO:0000313" key="1">
    <source>
        <dbReference type="EMBL" id="ODV82496.1"/>
    </source>
</evidence>
<keyword evidence="2" id="KW-1185">Reference proteome</keyword>